<protein>
    <submittedName>
        <fullName evidence="3">Uncharacterized protein</fullName>
    </submittedName>
</protein>
<dbReference type="PROSITE" id="PS51257">
    <property type="entry name" value="PROKAR_LIPOPROTEIN"/>
    <property type="match status" value="1"/>
</dbReference>
<reference evidence="3" key="1">
    <citation type="submission" date="2021-02" db="EMBL/GenBank/DDBJ databases">
        <title>Salinimicrobium sp. nov. isolated from seawater in Tongyeong, Republic of Korea.</title>
        <authorList>
            <person name="Lee S.-J."/>
        </authorList>
    </citation>
    <scope>NUCLEOTIDE SEQUENCE</scope>
    <source>
        <strain evidence="3">HN-2-9-2</strain>
    </source>
</reference>
<dbReference type="Proteomes" id="UP001163981">
    <property type="component" value="Chromosome"/>
</dbReference>
<dbReference type="EMBL" id="CP069620">
    <property type="protein sequence ID" value="UZH56852.1"/>
    <property type="molecule type" value="Genomic_DNA"/>
</dbReference>
<keyword evidence="2" id="KW-0732">Signal</keyword>
<feature type="signal peptide" evidence="2">
    <location>
        <begin position="1"/>
        <end position="24"/>
    </location>
</feature>
<keyword evidence="4" id="KW-1185">Reference proteome</keyword>
<proteinExistence type="predicted"/>
<feature type="region of interest" description="Disordered" evidence="1">
    <location>
        <begin position="47"/>
        <end position="74"/>
    </location>
</feature>
<evidence type="ECO:0000256" key="1">
    <source>
        <dbReference type="SAM" id="MobiDB-lite"/>
    </source>
</evidence>
<name>A0ABY6NVA5_9FLAO</name>
<evidence type="ECO:0000313" key="4">
    <source>
        <dbReference type="Proteomes" id="UP001163981"/>
    </source>
</evidence>
<organism evidence="3 4">
    <name type="scientific">Salinimicrobium tongyeongense</name>
    <dbReference type="NCBI Taxonomy" id="2809707"/>
    <lineage>
        <taxon>Bacteria</taxon>
        <taxon>Pseudomonadati</taxon>
        <taxon>Bacteroidota</taxon>
        <taxon>Flavobacteriia</taxon>
        <taxon>Flavobacteriales</taxon>
        <taxon>Flavobacteriaceae</taxon>
        <taxon>Salinimicrobium</taxon>
    </lineage>
</organism>
<feature type="chain" id="PRO_5046368854" evidence="2">
    <location>
        <begin position="25"/>
        <end position="74"/>
    </location>
</feature>
<evidence type="ECO:0000313" key="3">
    <source>
        <dbReference type="EMBL" id="UZH56852.1"/>
    </source>
</evidence>
<accession>A0ABY6NVA5</accession>
<gene>
    <name evidence="3" type="ORF">JRG66_12080</name>
</gene>
<evidence type="ECO:0000256" key="2">
    <source>
        <dbReference type="SAM" id="SignalP"/>
    </source>
</evidence>
<sequence length="74" mass="7925">MKKSFLTFAAIALVFSFTSCKETATETTEEGAVEVIETPETQVEVEAVESEEIVDTTSTGGDVVEDITDTTSVE</sequence>